<evidence type="ECO:0000313" key="1">
    <source>
        <dbReference type="EMBL" id="KAK6188780.1"/>
    </source>
</evidence>
<evidence type="ECO:0000313" key="2">
    <source>
        <dbReference type="Proteomes" id="UP001347796"/>
    </source>
</evidence>
<sequence>MANSLDLKPDGNGMIHIPTNCDLLNKLYGNQGVRIRMLQRHPLKQKKNPTVRQLIDELAKKHDKLLEEKEKQQELLAALRR</sequence>
<protein>
    <submittedName>
        <fullName evidence="1">Uncharacterized protein</fullName>
    </submittedName>
</protein>
<dbReference type="AlphaFoldDB" id="A0AAN8KAA7"/>
<dbReference type="EMBL" id="JAZGQO010000003">
    <property type="protein sequence ID" value="KAK6188780.1"/>
    <property type="molecule type" value="Genomic_DNA"/>
</dbReference>
<accession>A0AAN8KAA7</accession>
<comment type="caution">
    <text evidence="1">The sequence shown here is derived from an EMBL/GenBank/DDBJ whole genome shotgun (WGS) entry which is preliminary data.</text>
</comment>
<gene>
    <name evidence="1" type="ORF">SNE40_004889</name>
</gene>
<proteinExistence type="predicted"/>
<dbReference type="Proteomes" id="UP001347796">
    <property type="component" value="Unassembled WGS sequence"/>
</dbReference>
<organism evidence="1 2">
    <name type="scientific">Patella caerulea</name>
    <name type="common">Rayed Mediterranean limpet</name>
    <dbReference type="NCBI Taxonomy" id="87958"/>
    <lineage>
        <taxon>Eukaryota</taxon>
        <taxon>Metazoa</taxon>
        <taxon>Spiralia</taxon>
        <taxon>Lophotrochozoa</taxon>
        <taxon>Mollusca</taxon>
        <taxon>Gastropoda</taxon>
        <taxon>Patellogastropoda</taxon>
        <taxon>Patelloidea</taxon>
        <taxon>Patellidae</taxon>
        <taxon>Patella</taxon>
    </lineage>
</organism>
<reference evidence="1 2" key="1">
    <citation type="submission" date="2024-01" db="EMBL/GenBank/DDBJ databases">
        <title>The genome of the rayed Mediterranean limpet Patella caerulea (Linnaeus, 1758).</title>
        <authorList>
            <person name="Anh-Thu Weber A."/>
            <person name="Halstead-Nussloch G."/>
        </authorList>
    </citation>
    <scope>NUCLEOTIDE SEQUENCE [LARGE SCALE GENOMIC DNA]</scope>
    <source>
        <strain evidence="1">AATW-2023a</strain>
        <tissue evidence="1">Whole specimen</tissue>
    </source>
</reference>
<keyword evidence="2" id="KW-1185">Reference proteome</keyword>
<name>A0AAN8KAA7_PATCE</name>